<dbReference type="RefSeq" id="WP_059810111.1">
    <property type="nucleotide sequence ID" value="NZ_CABVPM010000117.1"/>
</dbReference>
<dbReference type="CDD" id="cd00207">
    <property type="entry name" value="fer2"/>
    <property type="match status" value="1"/>
</dbReference>
<dbReference type="PROSITE" id="PS51085">
    <property type="entry name" value="2FE2S_FER_2"/>
    <property type="match status" value="1"/>
</dbReference>
<dbReference type="GeneID" id="93058194"/>
<comment type="caution">
    <text evidence="3">The sequence shown here is derived from an EMBL/GenBank/DDBJ whole genome shotgun (WGS) entry which is preliminary data.</text>
</comment>
<dbReference type="InterPro" id="IPR001041">
    <property type="entry name" value="2Fe-2S_ferredoxin-type"/>
</dbReference>
<organism evidence="3">
    <name type="scientific">Burkholderia stagnalis</name>
    <dbReference type="NCBI Taxonomy" id="1503054"/>
    <lineage>
        <taxon>Bacteria</taxon>
        <taxon>Pseudomonadati</taxon>
        <taxon>Pseudomonadota</taxon>
        <taxon>Betaproteobacteria</taxon>
        <taxon>Burkholderiales</taxon>
        <taxon>Burkholderiaceae</taxon>
        <taxon>Burkholderia</taxon>
        <taxon>Burkholderia cepacia complex</taxon>
    </lineage>
</organism>
<evidence type="ECO:0000313" key="2">
    <source>
        <dbReference type="EMBL" id="KAB0637172.1"/>
    </source>
</evidence>
<protein>
    <submittedName>
        <fullName evidence="2">2Fe-2S iron-sulfur cluster binding domain-containing protein</fullName>
    </submittedName>
    <submittedName>
        <fullName evidence="3">Ferredoxin</fullName>
    </submittedName>
</protein>
<dbReference type="AlphaFoldDB" id="A0A107TCZ8"/>
<dbReference type="GO" id="GO:0051537">
    <property type="term" value="F:2 iron, 2 sulfur cluster binding"/>
    <property type="evidence" value="ECO:0007669"/>
    <property type="project" value="InterPro"/>
</dbReference>
<dbReference type="EMBL" id="QTPM01000002">
    <property type="protein sequence ID" value="RQY98980.1"/>
    <property type="molecule type" value="Genomic_DNA"/>
</dbReference>
<gene>
    <name evidence="4" type="ORF">DF017_01515</name>
    <name evidence="2" type="ORF">F7R25_16840</name>
    <name evidence="3" type="ORF">WT44_06295</name>
</gene>
<dbReference type="SUPFAM" id="SSF54292">
    <property type="entry name" value="2Fe-2S ferredoxin-like"/>
    <property type="match status" value="1"/>
</dbReference>
<dbReference type="Gene3D" id="3.10.20.30">
    <property type="match status" value="1"/>
</dbReference>
<dbReference type="InterPro" id="IPR036010">
    <property type="entry name" value="2Fe-2S_ferredoxin-like_sf"/>
</dbReference>
<dbReference type="STRING" id="1503054.WT74_18755"/>
<reference evidence="3 5" key="1">
    <citation type="submission" date="2015-11" db="EMBL/GenBank/DDBJ databases">
        <title>Expanding the genomic diversity of Burkholderia species for the development of highly accurate diagnostics.</title>
        <authorList>
            <person name="Sahl J."/>
            <person name="Keim P."/>
            <person name="Wagner D."/>
        </authorList>
    </citation>
    <scope>NUCLEOTIDE SEQUENCE [LARGE SCALE GENOMIC DNA]</scope>
    <source>
        <strain evidence="3 5">MSMB1960WGS</strain>
    </source>
</reference>
<sequence>MHRLTLLPQGIEVWLPNHASLTELDFELHGRESIPFGCRAGACGSCVIEVLEGLPNLGNREPEETAFLCTLGYPDERFRLACQCRLTGAATVQVATTPNG</sequence>
<dbReference type="InterPro" id="IPR012675">
    <property type="entry name" value="Beta-grasp_dom_sf"/>
</dbReference>
<accession>A0A107TCZ8</accession>
<proteinExistence type="predicted"/>
<dbReference type="Proteomes" id="UP000068603">
    <property type="component" value="Unassembled WGS sequence"/>
</dbReference>
<evidence type="ECO:0000313" key="3">
    <source>
        <dbReference type="EMBL" id="KWA66660.1"/>
    </source>
</evidence>
<dbReference type="KEGG" id="bstg:WT74_18755"/>
<dbReference type="Pfam" id="PF00111">
    <property type="entry name" value="Fer2"/>
    <property type="match status" value="1"/>
</dbReference>
<dbReference type="InterPro" id="IPR006058">
    <property type="entry name" value="2Fe2S_fd_BS"/>
</dbReference>
<evidence type="ECO:0000313" key="7">
    <source>
        <dbReference type="Proteomes" id="UP000473470"/>
    </source>
</evidence>
<evidence type="ECO:0000313" key="5">
    <source>
        <dbReference type="Proteomes" id="UP000068603"/>
    </source>
</evidence>
<evidence type="ECO:0000313" key="4">
    <source>
        <dbReference type="EMBL" id="RQY98980.1"/>
    </source>
</evidence>
<reference evidence="4 6" key="2">
    <citation type="submission" date="2018-08" db="EMBL/GenBank/DDBJ databases">
        <title>Comparative analysis of Burkholderia isolates from Puerto Rico.</title>
        <authorList>
            <person name="Hall C."/>
            <person name="Sahl J."/>
            <person name="Wagner D."/>
        </authorList>
    </citation>
    <scope>NUCLEOTIDE SEQUENCE [LARGE SCALE GENOMIC DNA]</scope>
    <source>
        <strain evidence="4 6">Bp8966</strain>
    </source>
</reference>
<dbReference type="Proteomes" id="UP000473470">
    <property type="component" value="Unassembled WGS sequence"/>
</dbReference>
<evidence type="ECO:0000259" key="1">
    <source>
        <dbReference type="PROSITE" id="PS51085"/>
    </source>
</evidence>
<feature type="domain" description="2Fe-2S ferredoxin-type" evidence="1">
    <location>
        <begin position="2"/>
        <end position="100"/>
    </location>
</feature>
<dbReference type="Proteomes" id="UP000281098">
    <property type="component" value="Unassembled WGS sequence"/>
</dbReference>
<dbReference type="EMBL" id="LPHB01000019">
    <property type="protein sequence ID" value="KWA66660.1"/>
    <property type="molecule type" value="Genomic_DNA"/>
</dbReference>
<evidence type="ECO:0000313" key="6">
    <source>
        <dbReference type="Proteomes" id="UP000281098"/>
    </source>
</evidence>
<name>A0A107TCZ8_9BURK</name>
<reference evidence="2 7" key="3">
    <citation type="submission" date="2019-09" db="EMBL/GenBank/DDBJ databases">
        <title>Draft genome sequences of 48 bacterial type strains from the CCUG.</title>
        <authorList>
            <person name="Tunovic T."/>
            <person name="Pineiro-Iglesias B."/>
            <person name="Unosson C."/>
            <person name="Inganas E."/>
            <person name="Ohlen M."/>
            <person name="Cardew S."/>
            <person name="Jensie-Markopoulos S."/>
            <person name="Salva-Serra F."/>
            <person name="Jaen-Luchoro D."/>
            <person name="Karlsson R."/>
            <person name="Svensson-Stadler L."/>
            <person name="Chun J."/>
            <person name="Moore E."/>
        </authorList>
    </citation>
    <scope>NUCLEOTIDE SEQUENCE [LARGE SCALE GENOMIC DNA]</scope>
    <source>
        <strain evidence="2 7">CCUG 65686</strain>
    </source>
</reference>
<dbReference type="PROSITE" id="PS00197">
    <property type="entry name" value="2FE2S_FER_1"/>
    <property type="match status" value="1"/>
</dbReference>
<dbReference type="EMBL" id="VZOK01000022">
    <property type="protein sequence ID" value="KAB0637172.1"/>
    <property type="molecule type" value="Genomic_DNA"/>
</dbReference>
<keyword evidence="6" id="KW-1185">Reference proteome</keyword>